<keyword evidence="3" id="KW-0560">Oxidoreductase</keyword>
<protein>
    <recommendedName>
        <fullName evidence="4">carbonyl reductase (NADPH)</fullName>
        <ecNumber evidence="4">1.1.1.184</ecNumber>
    </recommendedName>
</protein>
<evidence type="ECO:0000256" key="5">
    <source>
        <dbReference type="RuleBase" id="RU000363"/>
    </source>
</evidence>
<dbReference type="PROSITE" id="PS00061">
    <property type="entry name" value="ADH_SHORT"/>
    <property type="match status" value="1"/>
</dbReference>
<accession>A0A9P0G7H6</accession>
<gene>
    <name evidence="6" type="ORF">PSYICH_LOCUS2274</name>
</gene>
<dbReference type="InterPro" id="IPR002347">
    <property type="entry name" value="SDR_fam"/>
</dbReference>
<dbReference type="OrthoDB" id="7289984at2759"/>
<dbReference type="InterPro" id="IPR020904">
    <property type="entry name" value="Sc_DH/Rdtase_CS"/>
</dbReference>
<dbReference type="Proteomes" id="UP001153636">
    <property type="component" value="Chromosome 10"/>
</dbReference>
<evidence type="ECO:0000256" key="2">
    <source>
        <dbReference type="ARBA" id="ARBA00022857"/>
    </source>
</evidence>
<dbReference type="GO" id="GO:0004090">
    <property type="term" value="F:carbonyl reductase (NADPH) activity"/>
    <property type="evidence" value="ECO:0007669"/>
    <property type="project" value="UniProtKB-EC"/>
</dbReference>
<dbReference type="InterPro" id="IPR036291">
    <property type="entry name" value="NAD(P)-bd_dom_sf"/>
</dbReference>
<name>A0A9P0G7H6_9CUCU</name>
<dbReference type="SUPFAM" id="SSF51735">
    <property type="entry name" value="NAD(P)-binding Rossmann-fold domains"/>
    <property type="match status" value="1"/>
</dbReference>
<evidence type="ECO:0000313" key="7">
    <source>
        <dbReference type="Proteomes" id="UP001153636"/>
    </source>
</evidence>
<evidence type="ECO:0000313" key="6">
    <source>
        <dbReference type="EMBL" id="CAH1100791.1"/>
    </source>
</evidence>
<dbReference type="AlphaFoldDB" id="A0A9P0G7H6"/>
<dbReference type="PANTHER" id="PTHR43963">
    <property type="entry name" value="CARBONYL REDUCTASE 1-RELATED"/>
    <property type="match status" value="1"/>
</dbReference>
<reference evidence="6" key="1">
    <citation type="submission" date="2022-01" db="EMBL/GenBank/DDBJ databases">
        <authorList>
            <person name="King R."/>
        </authorList>
    </citation>
    <scope>NUCLEOTIDE SEQUENCE</scope>
</reference>
<keyword evidence="2" id="KW-0521">NADP</keyword>
<dbReference type="Pfam" id="PF00106">
    <property type="entry name" value="adh_short"/>
    <property type="match status" value="2"/>
</dbReference>
<organism evidence="6 7">
    <name type="scientific">Psylliodes chrysocephalus</name>
    <dbReference type="NCBI Taxonomy" id="3402493"/>
    <lineage>
        <taxon>Eukaryota</taxon>
        <taxon>Metazoa</taxon>
        <taxon>Ecdysozoa</taxon>
        <taxon>Arthropoda</taxon>
        <taxon>Hexapoda</taxon>
        <taxon>Insecta</taxon>
        <taxon>Pterygota</taxon>
        <taxon>Neoptera</taxon>
        <taxon>Endopterygota</taxon>
        <taxon>Coleoptera</taxon>
        <taxon>Polyphaga</taxon>
        <taxon>Cucujiformia</taxon>
        <taxon>Chrysomeloidea</taxon>
        <taxon>Chrysomelidae</taxon>
        <taxon>Galerucinae</taxon>
        <taxon>Alticini</taxon>
        <taxon>Psylliodes</taxon>
    </lineage>
</organism>
<evidence type="ECO:0000256" key="4">
    <source>
        <dbReference type="ARBA" id="ARBA00026118"/>
    </source>
</evidence>
<sequence length="283" mass="31386">MSAQKIAVVTGANKGIGYQIVRGLCKNYDGIVYLTSRDEERGKDAVAELEKENLKPRFHQLDITQQNSIDKFKDFIANEHGGFDLLVNNAATAFPQKSNVPMPEQAKKTLEVNYFSTLRFCEAMFPLLRTNARVVNVSSLLGHLSKIPSEAKRKELSRPDLTIPELSKLMEKYVLDVQSGKAETEGWGSSNYVVSKVGISAFTNIQQRIFDEETPSRGISINSVHPGWVRTDMTGNKGHKSSEQGAAAPLWLALEANLKGKYVWDDCSVVDWCAKSTPPIPPL</sequence>
<dbReference type="PANTHER" id="PTHR43963:SF4">
    <property type="entry name" value="CARBONYL REDUCTASE (NADPH)"/>
    <property type="match status" value="1"/>
</dbReference>
<dbReference type="EC" id="1.1.1.184" evidence="4"/>
<evidence type="ECO:0000256" key="3">
    <source>
        <dbReference type="ARBA" id="ARBA00023002"/>
    </source>
</evidence>
<dbReference type="CDD" id="cd05324">
    <property type="entry name" value="carb_red_PTCR-like_SDR_c"/>
    <property type="match status" value="1"/>
</dbReference>
<proteinExistence type="inferred from homology"/>
<dbReference type="PRINTS" id="PR00080">
    <property type="entry name" value="SDRFAMILY"/>
</dbReference>
<dbReference type="PRINTS" id="PR00081">
    <property type="entry name" value="GDHRDH"/>
</dbReference>
<comment type="similarity">
    <text evidence="1 5">Belongs to the short-chain dehydrogenases/reductases (SDR) family.</text>
</comment>
<keyword evidence="7" id="KW-1185">Reference proteome</keyword>
<dbReference type="InterPro" id="IPR045313">
    <property type="entry name" value="CBR1-like"/>
</dbReference>
<evidence type="ECO:0000256" key="1">
    <source>
        <dbReference type="ARBA" id="ARBA00006484"/>
    </source>
</evidence>
<dbReference type="Gene3D" id="3.40.50.720">
    <property type="entry name" value="NAD(P)-binding Rossmann-like Domain"/>
    <property type="match status" value="1"/>
</dbReference>
<dbReference type="EMBL" id="OV651822">
    <property type="protein sequence ID" value="CAH1100791.1"/>
    <property type="molecule type" value="Genomic_DNA"/>
</dbReference>